<dbReference type="PANTHER" id="PTHR11384">
    <property type="entry name" value="ATP-BINDING CASSETTE, SUB-FAMILY D MEMBER"/>
    <property type="match status" value="1"/>
</dbReference>
<dbReference type="PROSITE" id="PS00675">
    <property type="entry name" value="SIGMA54_INTERACT_1"/>
    <property type="match status" value="1"/>
</dbReference>
<dbReference type="InterPro" id="IPR036640">
    <property type="entry name" value="ABC1_TM_sf"/>
</dbReference>
<dbReference type="PROSITE" id="PS00211">
    <property type="entry name" value="ABC_TRANSPORTER_1"/>
    <property type="match status" value="1"/>
</dbReference>
<feature type="region of interest" description="Disordered" evidence="8">
    <location>
        <begin position="507"/>
        <end position="551"/>
    </location>
</feature>
<keyword evidence="7 9" id="KW-0472">Membrane</keyword>
<dbReference type="InterPro" id="IPR017871">
    <property type="entry name" value="ABC_transporter-like_CS"/>
</dbReference>
<evidence type="ECO:0000256" key="6">
    <source>
        <dbReference type="ARBA" id="ARBA00022989"/>
    </source>
</evidence>
<keyword evidence="3 9" id="KW-0812">Transmembrane</keyword>
<evidence type="ECO:0000256" key="4">
    <source>
        <dbReference type="ARBA" id="ARBA00022741"/>
    </source>
</evidence>
<evidence type="ECO:0000259" key="12">
    <source>
        <dbReference type="PROSITE" id="PS50929"/>
    </source>
</evidence>
<comment type="similarity">
    <text evidence="1">Belongs to the ABC transporter superfamily. ABCD family. Peroxisomal fatty acyl CoA transporter (TC 3.A.1.203) subfamily.</text>
</comment>
<dbReference type="SUPFAM" id="SSF90123">
    <property type="entry name" value="ABC transporter transmembrane region"/>
    <property type="match status" value="1"/>
</dbReference>
<dbReference type="Pfam" id="PF06472">
    <property type="entry name" value="ABC_membrane_2"/>
    <property type="match status" value="1"/>
</dbReference>
<feature type="chain" id="PRO_5030724659" description="ABC transporter domain-containing protein" evidence="10">
    <location>
        <begin position="18"/>
        <end position="806"/>
    </location>
</feature>
<evidence type="ECO:0000256" key="2">
    <source>
        <dbReference type="ARBA" id="ARBA00022448"/>
    </source>
</evidence>
<evidence type="ECO:0000313" key="13">
    <source>
        <dbReference type="EMBL" id="CAD8974363.1"/>
    </source>
</evidence>
<feature type="transmembrane region" description="Helical" evidence="9">
    <location>
        <begin position="116"/>
        <end position="137"/>
    </location>
</feature>
<keyword evidence="5" id="KW-0067">ATP-binding</keyword>
<dbReference type="InterPro" id="IPR025662">
    <property type="entry name" value="Sigma_54_int_dom_ATP-bd_1"/>
</dbReference>
<dbReference type="Pfam" id="PF00005">
    <property type="entry name" value="ABC_tran"/>
    <property type="match status" value="1"/>
</dbReference>
<evidence type="ECO:0000256" key="7">
    <source>
        <dbReference type="ARBA" id="ARBA00023136"/>
    </source>
</evidence>
<protein>
    <recommendedName>
        <fullName evidence="14">ABC transporter domain-containing protein</fullName>
    </recommendedName>
</protein>
<dbReference type="InterPro" id="IPR027417">
    <property type="entry name" value="P-loop_NTPase"/>
</dbReference>
<dbReference type="PANTHER" id="PTHR11384:SF59">
    <property type="entry name" value="LYSOSOMAL COBALAMIN TRANSPORTER ABCD4"/>
    <property type="match status" value="1"/>
</dbReference>
<dbReference type="Gene3D" id="1.20.1560.10">
    <property type="entry name" value="ABC transporter type 1, transmembrane domain"/>
    <property type="match status" value="1"/>
</dbReference>
<evidence type="ECO:0008006" key="14">
    <source>
        <dbReference type="Google" id="ProtNLM"/>
    </source>
</evidence>
<dbReference type="SMART" id="SM00382">
    <property type="entry name" value="AAA"/>
    <property type="match status" value="1"/>
</dbReference>
<dbReference type="InterPro" id="IPR050835">
    <property type="entry name" value="ABC_transporter_sub-D"/>
</dbReference>
<keyword evidence="4" id="KW-0547">Nucleotide-binding</keyword>
<evidence type="ECO:0000256" key="5">
    <source>
        <dbReference type="ARBA" id="ARBA00022840"/>
    </source>
</evidence>
<reference evidence="13" key="1">
    <citation type="submission" date="2021-01" db="EMBL/GenBank/DDBJ databases">
        <authorList>
            <person name="Corre E."/>
            <person name="Pelletier E."/>
            <person name="Niang G."/>
            <person name="Scheremetjew M."/>
            <person name="Finn R."/>
            <person name="Kale V."/>
            <person name="Holt S."/>
            <person name="Cochrane G."/>
            <person name="Meng A."/>
            <person name="Brown T."/>
            <person name="Cohen L."/>
        </authorList>
    </citation>
    <scope>NUCLEOTIDE SEQUENCE</scope>
    <source>
        <strain evidence="13">CCMP644</strain>
    </source>
</reference>
<proteinExistence type="inferred from homology"/>
<organism evidence="13">
    <name type="scientific">Hemiselmis andersenii</name>
    <name type="common">Cryptophyte alga</name>
    <dbReference type="NCBI Taxonomy" id="464988"/>
    <lineage>
        <taxon>Eukaryota</taxon>
        <taxon>Cryptophyceae</taxon>
        <taxon>Cryptomonadales</taxon>
        <taxon>Hemiselmidaceae</taxon>
        <taxon>Hemiselmis</taxon>
    </lineage>
</organism>
<dbReference type="EMBL" id="HBFX01042186">
    <property type="protein sequence ID" value="CAD8974363.1"/>
    <property type="molecule type" value="Transcribed_RNA"/>
</dbReference>
<name>A0A7S1EFL4_HEMAN</name>
<evidence type="ECO:0000259" key="11">
    <source>
        <dbReference type="PROSITE" id="PS50893"/>
    </source>
</evidence>
<dbReference type="AlphaFoldDB" id="A0A7S1EFL4"/>
<dbReference type="InterPro" id="IPR003439">
    <property type="entry name" value="ABC_transporter-like_ATP-bd"/>
</dbReference>
<evidence type="ECO:0000256" key="1">
    <source>
        <dbReference type="ARBA" id="ARBA00008575"/>
    </source>
</evidence>
<evidence type="ECO:0000256" key="3">
    <source>
        <dbReference type="ARBA" id="ARBA00022692"/>
    </source>
</evidence>
<evidence type="ECO:0000256" key="9">
    <source>
        <dbReference type="SAM" id="Phobius"/>
    </source>
</evidence>
<evidence type="ECO:0000256" key="8">
    <source>
        <dbReference type="SAM" id="MobiDB-lite"/>
    </source>
</evidence>
<accession>A0A7S1EFL4</accession>
<keyword evidence="6 9" id="KW-1133">Transmembrane helix</keyword>
<feature type="transmembrane region" description="Helical" evidence="9">
    <location>
        <begin position="345"/>
        <end position="367"/>
    </location>
</feature>
<feature type="compositionally biased region" description="Basic and acidic residues" evidence="8">
    <location>
        <begin position="528"/>
        <end position="540"/>
    </location>
</feature>
<dbReference type="InterPro" id="IPR011527">
    <property type="entry name" value="ABC1_TM_dom"/>
</dbReference>
<dbReference type="PROSITE" id="PS50929">
    <property type="entry name" value="ABC_TM1F"/>
    <property type="match status" value="1"/>
</dbReference>
<dbReference type="SUPFAM" id="SSF52540">
    <property type="entry name" value="P-loop containing nucleoside triphosphate hydrolases"/>
    <property type="match status" value="1"/>
</dbReference>
<dbReference type="PROSITE" id="PS50893">
    <property type="entry name" value="ABC_TRANSPORTER_2"/>
    <property type="match status" value="1"/>
</dbReference>
<sequence length="806" mass="87872">MAMGGVLLLLLLPCACAFHVPLGGLPRASTLSFSPQLQPSLPLSLRQNSLRGHRNLHLSSLRAQLKPEDRATSGAAAAAAAPAGRGDLDWVGIQKQFSTFARIAAPYFREEKTAKVLIAIVVGLTLINSAVSVQFSYLSRDFWTALNQKNPEEFNFVLQKFTLALLAGVPISVSYKYYRDKLALQWRGWLSQRVLDMFQTDRAYYLLEARKEVDNPDQRVAEDVRAFTRVSLDFSITLLKAVIDLASFSTILLSIYPELFGAIIVYASFGTFCTVAIGNKLVGINFEQLQREADFRFSLMRMRENAESIAFYGGEGIEMGEIKKRLDLSLNNFWSLIRAQRNLEFFTVAYSYMVQVIPGAVISPLFFAGKIELGVVSQSYGAFNHILNDLSIIVRQFEDISSFSAGIDRLGEFVDKMEESRIRQLSVQRVNNETSAAEAKARANEMIGISNVTWREAVAQAFGFSDTLTNPPLPLESGAELLARAGKEIMPLALVNDAGGGLRPRVVAPEHGAEHGSSAEHTGAAVGGKRDDQAEAHVGPDKAVVSPKQPPGATALACEIGEIESSVEPGAVLNIKDLTLVTPDCSRLLVEGLSLDVKEGQHLLIVGDSGTGKSSLLRAVAGLWTAGSGCVTRPPPGETFFLPQRPYCTLGTLREQLLYPRLPGGRGDVLQVTDTELLDVLQKVRLPKLAQMVGEDGGGALDCVRDWTSMLSLGEQQRLAFGRLLVNKPSLAILDEASSALDLDSEKAMYGLLDEIPGLTYISVGHRPSLLNYHDSKLRLLSDHGFRLEKIEVEDPEAVMAASSSM</sequence>
<evidence type="ECO:0000256" key="10">
    <source>
        <dbReference type="SAM" id="SignalP"/>
    </source>
</evidence>
<dbReference type="GO" id="GO:0140359">
    <property type="term" value="F:ABC-type transporter activity"/>
    <property type="evidence" value="ECO:0007669"/>
    <property type="project" value="InterPro"/>
</dbReference>
<dbReference type="Gene3D" id="3.40.50.300">
    <property type="entry name" value="P-loop containing nucleotide triphosphate hydrolases"/>
    <property type="match status" value="1"/>
</dbReference>
<keyword evidence="10" id="KW-0732">Signal</keyword>
<feature type="domain" description="ABC transporter" evidence="11">
    <location>
        <begin position="573"/>
        <end position="806"/>
    </location>
</feature>
<dbReference type="GO" id="GO:0016887">
    <property type="term" value="F:ATP hydrolysis activity"/>
    <property type="evidence" value="ECO:0007669"/>
    <property type="project" value="InterPro"/>
</dbReference>
<feature type="domain" description="ABC transmembrane type-1" evidence="12">
    <location>
        <begin position="119"/>
        <end position="402"/>
    </location>
</feature>
<dbReference type="InterPro" id="IPR003593">
    <property type="entry name" value="AAA+_ATPase"/>
</dbReference>
<dbReference type="GO" id="GO:0005524">
    <property type="term" value="F:ATP binding"/>
    <property type="evidence" value="ECO:0007669"/>
    <property type="project" value="UniProtKB-KW"/>
</dbReference>
<feature type="transmembrane region" description="Helical" evidence="9">
    <location>
        <begin position="263"/>
        <end position="282"/>
    </location>
</feature>
<feature type="transmembrane region" description="Helical" evidence="9">
    <location>
        <begin position="238"/>
        <end position="257"/>
    </location>
</feature>
<feature type="signal peptide" evidence="10">
    <location>
        <begin position="1"/>
        <end position="17"/>
    </location>
</feature>
<dbReference type="GO" id="GO:0016020">
    <property type="term" value="C:membrane"/>
    <property type="evidence" value="ECO:0007669"/>
    <property type="project" value="InterPro"/>
</dbReference>
<gene>
    <name evidence="13" type="ORF">HAND00432_LOCUS25365</name>
</gene>
<feature type="transmembrane region" description="Helical" evidence="9">
    <location>
        <begin position="157"/>
        <end position="178"/>
    </location>
</feature>
<keyword evidence="2" id="KW-0813">Transport</keyword>
<dbReference type="CDD" id="cd03223">
    <property type="entry name" value="ABCD_peroxisomal_ALDP"/>
    <property type="match status" value="1"/>
</dbReference>